<dbReference type="Gene3D" id="3.40.630.40">
    <property type="entry name" value="Zn-dependent exopeptidases"/>
    <property type="match status" value="1"/>
</dbReference>
<keyword evidence="2" id="KW-1133">Transmembrane helix</keyword>
<accession>A0A9D2P4C8</accession>
<dbReference type="SUPFAM" id="SSF53187">
    <property type="entry name" value="Zn-dependent exopeptidases"/>
    <property type="match status" value="1"/>
</dbReference>
<keyword evidence="2" id="KW-0812">Transmembrane</keyword>
<sequence length="229" mass="25258">MRGRVKWIVLITGMIAVIIICHRAGERLKHLILDERETSASVSETGSVIVLDPGHGGVDAGKIGINNAEEKEINLKISLKIKKLLEENGITVVMTRTDDNRLADTQKEDLKERVRIMNEEQPALAVSIHQNSYQGAGVRGPQVFYYADSKEGKTAAGILQEKLNQINPAYSRDEKGNNSYYILKNTEVPVVIVECGFLSNADEAAELVSDEYQDAMAAAVTEGIKQYIE</sequence>
<dbReference type="InterPro" id="IPR050695">
    <property type="entry name" value="N-acetylmuramoyl_amidase_3"/>
</dbReference>
<reference evidence="4" key="1">
    <citation type="journal article" date="2021" name="PeerJ">
        <title>Extensive microbial diversity within the chicken gut microbiome revealed by metagenomics and culture.</title>
        <authorList>
            <person name="Gilroy R."/>
            <person name="Ravi A."/>
            <person name="Getino M."/>
            <person name="Pursley I."/>
            <person name="Horton D.L."/>
            <person name="Alikhan N.F."/>
            <person name="Baker D."/>
            <person name="Gharbi K."/>
            <person name="Hall N."/>
            <person name="Watson M."/>
            <person name="Adriaenssens E.M."/>
            <person name="Foster-Nyarko E."/>
            <person name="Jarju S."/>
            <person name="Secka A."/>
            <person name="Antonio M."/>
            <person name="Oren A."/>
            <person name="Chaudhuri R.R."/>
            <person name="La Ragione R."/>
            <person name="Hildebrand F."/>
            <person name="Pallen M.J."/>
        </authorList>
    </citation>
    <scope>NUCLEOTIDE SEQUENCE</scope>
    <source>
        <strain evidence="4">CHK165-2605</strain>
    </source>
</reference>
<name>A0A9D2P4C8_9FIRM</name>
<evidence type="ECO:0000256" key="1">
    <source>
        <dbReference type="ARBA" id="ARBA00022801"/>
    </source>
</evidence>
<reference evidence="4" key="2">
    <citation type="submission" date="2021-04" db="EMBL/GenBank/DDBJ databases">
        <authorList>
            <person name="Gilroy R."/>
        </authorList>
    </citation>
    <scope>NUCLEOTIDE SEQUENCE</scope>
    <source>
        <strain evidence="4">CHK165-2605</strain>
    </source>
</reference>
<dbReference type="GO" id="GO:0030288">
    <property type="term" value="C:outer membrane-bounded periplasmic space"/>
    <property type="evidence" value="ECO:0007669"/>
    <property type="project" value="TreeGrafter"/>
</dbReference>
<dbReference type="SMART" id="SM00646">
    <property type="entry name" value="Ami_3"/>
    <property type="match status" value="1"/>
</dbReference>
<organism evidence="4 5">
    <name type="scientific">Candidatus Mediterraneibacter gallistercoris</name>
    <dbReference type="NCBI Taxonomy" id="2838671"/>
    <lineage>
        <taxon>Bacteria</taxon>
        <taxon>Bacillati</taxon>
        <taxon>Bacillota</taxon>
        <taxon>Clostridia</taxon>
        <taxon>Lachnospirales</taxon>
        <taxon>Lachnospiraceae</taxon>
        <taxon>Mediterraneibacter</taxon>
    </lineage>
</organism>
<dbReference type="PANTHER" id="PTHR30404">
    <property type="entry name" value="N-ACETYLMURAMOYL-L-ALANINE AMIDASE"/>
    <property type="match status" value="1"/>
</dbReference>
<dbReference type="GO" id="GO:0008745">
    <property type="term" value="F:N-acetylmuramoyl-L-alanine amidase activity"/>
    <property type="evidence" value="ECO:0007669"/>
    <property type="project" value="UniProtKB-EC"/>
</dbReference>
<dbReference type="InterPro" id="IPR002508">
    <property type="entry name" value="MurNAc-LAA_cat"/>
</dbReference>
<feature type="domain" description="MurNAc-LAA" evidence="3">
    <location>
        <begin position="114"/>
        <end position="225"/>
    </location>
</feature>
<comment type="caution">
    <text evidence="4">The sequence shown here is derived from an EMBL/GenBank/DDBJ whole genome shotgun (WGS) entry which is preliminary data.</text>
</comment>
<dbReference type="EC" id="3.5.1.28" evidence="4"/>
<dbReference type="AlphaFoldDB" id="A0A9D2P4C8"/>
<evidence type="ECO:0000256" key="2">
    <source>
        <dbReference type="SAM" id="Phobius"/>
    </source>
</evidence>
<evidence type="ECO:0000313" key="5">
    <source>
        <dbReference type="Proteomes" id="UP000823895"/>
    </source>
</evidence>
<dbReference type="GO" id="GO:0009253">
    <property type="term" value="P:peptidoglycan catabolic process"/>
    <property type="evidence" value="ECO:0007669"/>
    <property type="project" value="InterPro"/>
</dbReference>
<dbReference type="Proteomes" id="UP000823895">
    <property type="component" value="Unassembled WGS sequence"/>
</dbReference>
<dbReference type="PANTHER" id="PTHR30404:SF0">
    <property type="entry name" value="N-ACETYLMURAMOYL-L-ALANINE AMIDASE AMIC"/>
    <property type="match status" value="1"/>
</dbReference>
<feature type="transmembrane region" description="Helical" evidence="2">
    <location>
        <begin position="7"/>
        <end position="25"/>
    </location>
</feature>
<dbReference type="Pfam" id="PF01520">
    <property type="entry name" value="Amidase_3"/>
    <property type="match status" value="1"/>
</dbReference>
<proteinExistence type="predicted"/>
<protein>
    <submittedName>
        <fullName evidence="4">N-acetylmuramoyl-L-alanine amidase</fullName>
        <ecNumber evidence="4">3.5.1.28</ecNumber>
    </submittedName>
</protein>
<keyword evidence="1 4" id="KW-0378">Hydrolase</keyword>
<evidence type="ECO:0000313" key="4">
    <source>
        <dbReference type="EMBL" id="HJC43279.1"/>
    </source>
</evidence>
<dbReference type="EMBL" id="DWWI01000136">
    <property type="protein sequence ID" value="HJC43279.1"/>
    <property type="molecule type" value="Genomic_DNA"/>
</dbReference>
<dbReference type="CDD" id="cd02696">
    <property type="entry name" value="MurNAc-LAA"/>
    <property type="match status" value="1"/>
</dbReference>
<gene>
    <name evidence="4" type="ORF">H9756_06300</name>
</gene>
<evidence type="ECO:0000259" key="3">
    <source>
        <dbReference type="SMART" id="SM00646"/>
    </source>
</evidence>
<keyword evidence="2" id="KW-0472">Membrane</keyword>